<feature type="compositionally biased region" description="Low complexity" evidence="1">
    <location>
        <begin position="167"/>
        <end position="178"/>
    </location>
</feature>
<dbReference type="InterPro" id="IPR052607">
    <property type="entry name" value="CEP104-like"/>
</dbReference>
<evidence type="ECO:0000313" key="3">
    <source>
        <dbReference type="EMBL" id="KAA0149046.1"/>
    </source>
</evidence>
<organism evidence="3 4">
    <name type="scientific">Cafeteria roenbergensis</name>
    <name type="common">Marine flagellate</name>
    <dbReference type="NCBI Taxonomy" id="33653"/>
    <lineage>
        <taxon>Eukaryota</taxon>
        <taxon>Sar</taxon>
        <taxon>Stramenopiles</taxon>
        <taxon>Bigyra</taxon>
        <taxon>Opalozoa</taxon>
        <taxon>Bicosoecida</taxon>
        <taxon>Cafeteriaceae</taxon>
        <taxon>Cafeteria</taxon>
    </lineage>
</organism>
<sequence>MADGSQSRKLRFEVAFVSGQDPEYPASELNVHSPETRGWASPQFSEFPVELGLKFLRAPVRMQQLQILSHQSKIATRIELFVGRGSDYFSADWRRLGYLSLDSNERSGFKARELKSVYVDAKGHFLKMLVHKPHQNGRNLLNQVGIVAVNALGTALPHDAVPTSFKSSSSSSAAATMPGAGGGGGGGGGGGSGGGSGGGGSRRHRSGGGSGYGRAGGPPAPGPDDLAVDMGLDRETAALYRDLHAKKLAAVSREDFAAAQGVQGGGAW</sequence>
<accession>A0A5A8C7I5</accession>
<feature type="region of interest" description="Disordered" evidence="1">
    <location>
        <begin position="162"/>
        <end position="228"/>
    </location>
</feature>
<protein>
    <recommendedName>
        <fullName evidence="2">Centrosomal protein CEP104 N-terminal domain-containing protein</fullName>
    </recommendedName>
</protein>
<evidence type="ECO:0000256" key="1">
    <source>
        <dbReference type="SAM" id="MobiDB-lite"/>
    </source>
</evidence>
<dbReference type="GO" id="GO:0005929">
    <property type="term" value="C:cilium"/>
    <property type="evidence" value="ECO:0007669"/>
    <property type="project" value="TreeGrafter"/>
</dbReference>
<comment type="caution">
    <text evidence="3">The sequence shown here is derived from an EMBL/GenBank/DDBJ whole genome shotgun (WGS) entry which is preliminary data.</text>
</comment>
<dbReference type="PANTHER" id="PTHR13371:SF0">
    <property type="entry name" value="CENTROSOMAL PROTEIN OF 104 KDA"/>
    <property type="match status" value="1"/>
</dbReference>
<name>A0A5A8C7I5_CAFRO</name>
<dbReference type="InterPro" id="IPR008979">
    <property type="entry name" value="Galactose-bd-like_sf"/>
</dbReference>
<feature type="domain" description="Centrosomal protein CEP104 N-terminal" evidence="2">
    <location>
        <begin position="38"/>
        <end position="153"/>
    </location>
</feature>
<reference evidence="3 4" key="1">
    <citation type="submission" date="2019-07" db="EMBL/GenBank/DDBJ databases">
        <title>Genomes of Cafeteria roenbergensis.</title>
        <authorList>
            <person name="Fischer M.G."/>
            <person name="Hackl T."/>
            <person name="Roman M."/>
        </authorList>
    </citation>
    <scope>NUCLEOTIDE SEQUENCE [LARGE SCALE GENOMIC DNA]</scope>
    <source>
        <strain evidence="3 4">Cflag</strain>
    </source>
</reference>
<dbReference type="PANTHER" id="PTHR13371">
    <property type="entry name" value="GLYCINE-, GLUTAMATE-, THIENYLCYCLOHEXYLPIPERIDINE-BINDING PROTEIN"/>
    <property type="match status" value="1"/>
</dbReference>
<gene>
    <name evidence="3" type="ORF">FNF31_07287</name>
</gene>
<dbReference type="AlphaFoldDB" id="A0A5A8C7I5"/>
<dbReference type="InterPro" id="IPR048739">
    <property type="entry name" value="CEP104_N"/>
</dbReference>
<feature type="compositionally biased region" description="Gly residues" evidence="1">
    <location>
        <begin position="207"/>
        <end position="216"/>
    </location>
</feature>
<feature type="compositionally biased region" description="Gly residues" evidence="1">
    <location>
        <begin position="179"/>
        <end position="200"/>
    </location>
</feature>
<proteinExistence type="predicted"/>
<dbReference type="Proteomes" id="UP000325113">
    <property type="component" value="Unassembled WGS sequence"/>
</dbReference>
<dbReference type="SUPFAM" id="SSF49785">
    <property type="entry name" value="Galactose-binding domain-like"/>
    <property type="match status" value="1"/>
</dbReference>
<dbReference type="Pfam" id="PF21038">
    <property type="entry name" value="CEP104_N"/>
    <property type="match status" value="1"/>
</dbReference>
<dbReference type="EMBL" id="VLTM01000140">
    <property type="protein sequence ID" value="KAA0149046.1"/>
    <property type="molecule type" value="Genomic_DNA"/>
</dbReference>
<evidence type="ECO:0000259" key="2">
    <source>
        <dbReference type="Pfam" id="PF21038"/>
    </source>
</evidence>
<evidence type="ECO:0000313" key="4">
    <source>
        <dbReference type="Proteomes" id="UP000325113"/>
    </source>
</evidence>